<evidence type="ECO:0000256" key="4">
    <source>
        <dbReference type="ARBA" id="ARBA00022827"/>
    </source>
</evidence>
<dbReference type="Pfam" id="PF01565">
    <property type="entry name" value="FAD_binding_4"/>
    <property type="match status" value="1"/>
</dbReference>
<feature type="domain" description="FAD-binding PCMH-type" evidence="7">
    <location>
        <begin position="121"/>
        <end position="302"/>
    </location>
</feature>
<dbReference type="PANTHER" id="PTHR42973">
    <property type="entry name" value="BINDING OXIDOREDUCTASE, PUTATIVE (AFU_ORTHOLOGUE AFUA_1G17690)-RELATED"/>
    <property type="match status" value="1"/>
</dbReference>
<keyword evidence="9" id="KW-1185">Reference proteome</keyword>
<dbReference type="AlphaFoldDB" id="A0A9W9C4W0"/>
<gene>
    <name evidence="8" type="ORF">N0V89_012308</name>
</gene>
<dbReference type="PROSITE" id="PS51387">
    <property type="entry name" value="FAD_PCMH"/>
    <property type="match status" value="1"/>
</dbReference>
<dbReference type="GeneID" id="80915838"/>
<comment type="similarity">
    <text evidence="2">Belongs to the oxygen-dependent FAD-linked oxidoreductase family.</text>
</comment>
<dbReference type="InterPro" id="IPR006094">
    <property type="entry name" value="Oxid_FAD_bind_N"/>
</dbReference>
<dbReference type="SUPFAM" id="SSF56176">
    <property type="entry name" value="FAD-binding/transporter-associated domain-like"/>
    <property type="match status" value="1"/>
</dbReference>
<reference evidence="8" key="1">
    <citation type="submission" date="2022-10" db="EMBL/GenBank/DDBJ databases">
        <title>Tapping the CABI collections for fungal endophytes: first genome assemblies for Collariella, Neodidymelliopsis, Ascochyta clinopodiicola, Didymella pomorum, Didymosphaeria variabile, Neocosmospora piperis and Neocucurbitaria cava.</title>
        <authorList>
            <person name="Hill R."/>
        </authorList>
    </citation>
    <scope>NUCLEOTIDE SEQUENCE</scope>
    <source>
        <strain evidence="8">IMI 356815</strain>
    </source>
</reference>
<dbReference type="OrthoDB" id="9983560at2759"/>
<keyword evidence="4" id="KW-0274">FAD</keyword>
<feature type="signal peptide" evidence="6">
    <location>
        <begin position="1"/>
        <end position="15"/>
    </location>
</feature>
<evidence type="ECO:0000256" key="3">
    <source>
        <dbReference type="ARBA" id="ARBA00022630"/>
    </source>
</evidence>
<dbReference type="Proteomes" id="UP001140513">
    <property type="component" value="Unassembled WGS sequence"/>
</dbReference>
<dbReference type="EMBL" id="JAPEUX010000010">
    <property type="protein sequence ID" value="KAJ4344564.1"/>
    <property type="molecule type" value="Genomic_DNA"/>
</dbReference>
<evidence type="ECO:0000256" key="5">
    <source>
        <dbReference type="ARBA" id="ARBA00023002"/>
    </source>
</evidence>
<evidence type="ECO:0000256" key="6">
    <source>
        <dbReference type="SAM" id="SignalP"/>
    </source>
</evidence>
<comment type="caution">
    <text evidence="8">The sequence shown here is derived from an EMBL/GenBank/DDBJ whole genome shotgun (WGS) entry which is preliminary data.</text>
</comment>
<keyword evidence="6" id="KW-0732">Signal</keyword>
<feature type="chain" id="PRO_5040974952" description="FAD-binding PCMH-type domain-containing protein" evidence="6">
    <location>
        <begin position="16"/>
        <end position="574"/>
    </location>
</feature>
<evidence type="ECO:0000259" key="7">
    <source>
        <dbReference type="PROSITE" id="PS51387"/>
    </source>
</evidence>
<dbReference type="GO" id="GO:0016491">
    <property type="term" value="F:oxidoreductase activity"/>
    <property type="evidence" value="ECO:0007669"/>
    <property type="project" value="UniProtKB-KW"/>
</dbReference>
<keyword evidence="5" id="KW-0560">Oxidoreductase</keyword>
<keyword evidence="3" id="KW-0285">Flavoprotein</keyword>
<accession>A0A9W9C4W0</accession>
<evidence type="ECO:0000313" key="8">
    <source>
        <dbReference type="EMBL" id="KAJ4344564.1"/>
    </source>
</evidence>
<dbReference type="InterPro" id="IPR016166">
    <property type="entry name" value="FAD-bd_PCMH"/>
</dbReference>
<evidence type="ECO:0000256" key="1">
    <source>
        <dbReference type="ARBA" id="ARBA00001974"/>
    </source>
</evidence>
<name>A0A9W9C4W0_9PLEO</name>
<dbReference type="InterPro" id="IPR016169">
    <property type="entry name" value="FAD-bd_PCMH_sub2"/>
</dbReference>
<organism evidence="8 9">
    <name type="scientific">Didymosphaeria variabile</name>
    <dbReference type="NCBI Taxonomy" id="1932322"/>
    <lineage>
        <taxon>Eukaryota</taxon>
        <taxon>Fungi</taxon>
        <taxon>Dikarya</taxon>
        <taxon>Ascomycota</taxon>
        <taxon>Pezizomycotina</taxon>
        <taxon>Dothideomycetes</taxon>
        <taxon>Pleosporomycetidae</taxon>
        <taxon>Pleosporales</taxon>
        <taxon>Massarineae</taxon>
        <taxon>Didymosphaeriaceae</taxon>
        <taxon>Didymosphaeria</taxon>
    </lineage>
</organism>
<evidence type="ECO:0000313" key="9">
    <source>
        <dbReference type="Proteomes" id="UP001140513"/>
    </source>
</evidence>
<dbReference type="InterPro" id="IPR012951">
    <property type="entry name" value="BBE"/>
</dbReference>
<dbReference type="InterPro" id="IPR036318">
    <property type="entry name" value="FAD-bd_PCMH-like_sf"/>
</dbReference>
<comment type="cofactor">
    <cofactor evidence="1">
        <name>FAD</name>
        <dbReference type="ChEBI" id="CHEBI:57692"/>
    </cofactor>
</comment>
<proteinExistence type="inferred from homology"/>
<protein>
    <recommendedName>
        <fullName evidence="7">FAD-binding PCMH-type domain-containing protein</fullName>
    </recommendedName>
</protein>
<dbReference type="Pfam" id="PF08031">
    <property type="entry name" value="BBE"/>
    <property type="match status" value="1"/>
</dbReference>
<dbReference type="Gene3D" id="3.30.465.10">
    <property type="match status" value="2"/>
</dbReference>
<dbReference type="GO" id="GO:0071949">
    <property type="term" value="F:FAD binding"/>
    <property type="evidence" value="ECO:0007669"/>
    <property type="project" value="InterPro"/>
</dbReference>
<dbReference type="PANTHER" id="PTHR42973:SF39">
    <property type="entry name" value="FAD-BINDING PCMH-TYPE DOMAIN-CONTAINING PROTEIN"/>
    <property type="match status" value="1"/>
</dbReference>
<sequence length="574" mass="61328">MKPLLLSIFAVVASAAHPYCLPGQPCFPSESALSSFNASVNGRLIAPIPAGSPCYETTYNAEACKAAASKIGDFEFRVSQPGGVMYTNFELGNTTKNPGCPLPELPKDGSAPPPIAGDCTLGQTASYVVNVTDAVHIAQAVRFAAKYNLRFRIKNSGHDYTGRSTGEGAFTIWTHYINDAQLIKAFNPCGGYGVGQDVISAGAGVNVAQLYEASGQNGVVTIGGYTATVGVAGGYVLGGGTGPFGALFGLAVDNVIQFDVVTADGEQKIANACSNPELFWALRGGGGAFAVVTRAYFRAYPAFTAVNTFFGLIVCSDKDNYAKALETLVDQQGPLREAGQLGIWSANKALRTITIISFRAFNTSSIASPEDAVRLFKPVLASSSCKATNKTAQFTGRSSWNDAYKAFVLPIISQGGPVGINILNISRMIKPAMAEVGSQMKKLAKYIADLPPEVSFLWQNDIGVATPDRYVAADSTAVNPRWRETFAFINAPVTGPRNGTVTSQQLAEYGEVFKASDEEFGSEPYYNEEWSLDVEDWQARSWGSNYARLLEIKNQVDPDRVFNCPRCVGSEDGY</sequence>
<evidence type="ECO:0000256" key="2">
    <source>
        <dbReference type="ARBA" id="ARBA00005466"/>
    </source>
</evidence>
<dbReference type="RefSeq" id="XP_056065016.1">
    <property type="nucleotide sequence ID" value="XM_056221029.1"/>
</dbReference>
<dbReference type="InterPro" id="IPR050416">
    <property type="entry name" value="FAD-linked_Oxidoreductase"/>
</dbReference>